<evidence type="ECO:0000313" key="3">
    <source>
        <dbReference type="Proteomes" id="UP000245591"/>
    </source>
</evidence>
<accession>A0A2U1J355</accession>
<evidence type="ECO:0000256" key="1">
    <source>
        <dbReference type="SAM" id="SignalP"/>
    </source>
</evidence>
<dbReference type="AlphaFoldDB" id="A0A2U1J355"/>
<dbReference type="Proteomes" id="UP000245591">
    <property type="component" value="Unassembled WGS sequence"/>
</dbReference>
<feature type="signal peptide" evidence="1">
    <location>
        <begin position="1"/>
        <end position="19"/>
    </location>
</feature>
<keyword evidence="1" id="KW-0732">Signal</keyword>
<dbReference type="EMBL" id="MBFU01000431">
    <property type="protein sequence ID" value="PVZ99463.1"/>
    <property type="molecule type" value="Genomic_DNA"/>
</dbReference>
<evidence type="ECO:0000313" key="2">
    <source>
        <dbReference type="EMBL" id="PVZ99463.1"/>
    </source>
</evidence>
<protein>
    <submittedName>
        <fullName evidence="2">Uncharacterized protein</fullName>
    </submittedName>
</protein>
<sequence length="159" mass="18854">MKEITIILIFLALLFSVFGSTTIMPDQVHYTGYVHFLNIKNGVDVVVYRNEVMLINNRYIFEKIATKLSKNSFYTVRGDELDIRFNTMGYFIEDSITRSTFISWDPNKSQYKKSFEKYFCVFEGNIDTKRYLYSYETFKGYPLIKNPVKDQFGKSKSYY</sequence>
<comment type="caution">
    <text evidence="2">The sequence shown here is derived from an EMBL/GenBank/DDBJ whole genome shotgun (WGS) entry which is preliminary data.</text>
</comment>
<organism evidence="2 3">
    <name type="scientific">Smittium angustum</name>
    <dbReference type="NCBI Taxonomy" id="133377"/>
    <lineage>
        <taxon>Eukaryota</taxon>
        <taxon>Fungi</taxon>
        <taxon>Fungi incertae sedis</taxon>
        <taxon>Zoopagomycota</taxon>
        <taxon>Kickxellomycotina</taxon>
        <taxon>Harpellomycetes</taxon>
        <taxon>Harpellales</taxon>
        <taxon>Legeriomycetaceae</taxon>
        <taxon>Smittium</taxon>
    </lineage>
</organism>
<reference evidence="2 3" key="1">
    <citation type="journal article" date="2018" name="MBio">
        <title>Comparative Genomics Reveals the Core Gene Toolbox for the Fungus-Insect Symbiosis.</title>
        <authorList>
            <person name="Wang Y."/>
            <person name="Stata M."/>
            <person name="Wang W."/>
            <person name="Stajich J.E."/>
            <person name="White M.M."/>
            <person name="Moncalvo J.M."/>
        </authorList>
    </citation>
    <scope>NUCLEOTIDE SEQUENCE [LARGE SCALE GENOMIC DNA]</scope>
    <source>
        <strain evidence="2 3">AUS-126-30</strain>
    </source>
</reference>
<keyword evidence="3" id="KW-1185">Reference proteome</keyword>
<proteinExistence type="predicted"/>
<feature type="chain" id="PRO_5015538801" evidence="1">
    <location>
        <begin position="20"/>
        <end position="159"/>
    </location>
</feature>
<gene>
    <name evidence="2" type="ORF">BB558_004419</name>
</gene>
<name>A0A2U1J355_SMIAN</name>